<organism evidence="3 4">
    <name type="scientific">Yaniella flava</name>
    <dbReference type="NCBI Taxonomy" id="287930"/>
    <lineage>
        <taxon>Bacteria</taxon>
        <taxon>Bacillati</taxon>
        <taxon>Actinomycetota</taxon>
        <taxon>Actinomycetes</taxon>
        <taxon>Micrococcales</taxon>
        <taxon>Micrococcaceae</taxon>
        <taxon>Yaniella</taxon>
    </lineage>
</organism>
<dbReference type="PROSITE" id="PS51276">
    <property type="entry name" value="PEPTIDASE_C56_PFPI"/>
    <property type="match status" value="1"/>
</dbReference>
<evidence type="ECO:0000313" key="3">
    <source>
        <dbReference type="EMBL" id="GAA2024659.1"/>
    </source>
</evidence>
<protein>
    <submittedName>
        <fullName evidence="3">Type 1 glutamine amidotransferase domain-containing protein</fullName>
    </submittedName>
</protein>
<dbReference type="SUPFAM" id="SSF52317">
    <property type="entry name" value="Class I glutamine amidotransferase-like"/>
    <property type="match status" value="1"/>
</dbReference>
<feature type="domain" description="DJ-1/PfpI" evidence="2">
    <location>
        <begin position="7"/>
        <end position="169"/>
    </location>
</feature>
<dbReference type="RefSeq" id="WP_343955475.1">
    <property type="nucleotide sequence ID" value="NZ_BAAAMN010000003.1"/>
</dbReference>
<dbReference type="PANTHER" id="PTHR42733:SF12">
    <property type="entry name" value="PROTEINASE"/>
    <property type="match status" value="1"/>
</dbReference>
<proteinExistence type="inferred from homology"/>
<reference evidence="4" key="1">
    <citation type="journal article" date="2019" name="Int. J. Syst. Evol. Microbiol.">
        <title>The Global Catalogue of Microorganisms (GCM) 10K type strain sequencing project: providing services to taxonomists for standard genome sequencing and annotation.</title>
        <authorList>
            <consortium name="The Broad Institute Genomics Platform"/>
            <consortium name="The Broad Institute Genome Sequencing Center for Infectious Disease"/>
            <person name="Wu L."/>
            <person name="Ma J."/>
        </authorList>
    </citation>
    <scope>NUCLEOTIDE SEQUENCE [LARGE SCALE GENOMIC DNA]</scope>
    <source>
        <strain evidence="4">JCM 13595</strain>
    </source>
</reference>
<dbReference type="Pfam" id="PF01965">
    <property type="entry name" value="DJ-1_PfpI"/>
    <property type="match status" value="1"/>
</dbReference>
<evidence type="ECO:0000313" key="4">
    <source>
        <dbReference type="Proteomes" id="UP001501461"/>
    </source>
</evidence>
<dbReference type="InterPro" id="IPR006286">
    <property type="entry name" value="C56_PfpI-like"/>
</dbReference>
<dbReference type="CDD" id="cd03134">
    <property type="entry name" value="GATase1_PfpI_like"/>
    <property type="match status" value="1"/>
</dbReference>
<keyword evidence="3" id="KW-0315">Glutamine amidotransferase</keyword>
<evidence type="ECO:0000256" key="1">
    <source>
        <dbReference type="ARBA" id="ARBA00008542"/>
    </source>
</evidence>
<dbReference type="PANTHER" id="PTHR42733">
    <property type="entry name" value="DJ-1 PROTEIN"/>
    <property type="match status" value="1"/>
</dbReference>
<dbReference type="NCBIfam" id="TIGR01382">
    <property type="entry name" value="PfpI"/>
    <property type="match status" value="1"/>
</dbReference>
<sequence length="175" mass="19152">MSDLKGRRIAFLVTNGYEPSELYSPWDTVVEEGAEAVLVSPESGEISGGDHSQKVDLDVAEANVEDFDALVLPGGTKNADQIRMNTDAVNFTRAFFDAEKTVASICHAAWILTEADVLKDRNMTSYPSLQTDLRNAGANWADEELMVDGNLNTSRTPKDLPAFNEAIVNKLTEQN</sequence>
<gene>
    <name evidence="3" type="ORF">GCM10009720_00490</name>
</gene>
<dbReference type="Gene3D" id="3.40.50.880">
    <property type="match status" value="1"/>
</dbReference>
<comment type="similarity">
    <text evidence="1">Belongs to the peptidase C56 family.</text>
</comment>
<keyword evidence="4" id="KW-1185">Reference proteome</keyword>
<dbReference type="EMBL" id="BAAAMN010000003">
    <property type="protein sequence ID" value="GAA2024659.1"/>
    <property type="molecule type" value="Genomic_DNA"/>
</dbReference>
<name>A0ABP5FHC3_9MICC</name>
<dbReference type="InterPro" id="IPR002818">
    <property type="entry name" value="DJ-1/PfpI"/>
</dbReference>
<accession>A0ABP5FHC3</accession>
<dbReference type="InterPro" id="IPR029062">
    <property type="entry name" value="Class_I_gatase-like"/>
</dbReference>
<evidence type="ECO:0000259" key="2">
    <source>
        <dbReference type="Pfam" id="PF01965"/>
    </source>
</evidence>
<comment type="caution">
    <text evidence="3">The sequence shown here is derived from an EMBL/GenBank/DDBJ whole genome shotgun (WGS) entry which is preliminary data.</text>
</comment>
<dbReference type="Proteomes" id="UP001501461">
    <property type="component" value="Unassembled WGS sequence"/>
</dbReference>